<reference evidence="2" key="1">
    <citation type="journal article" date="2023" name="Nat. Plants">
        <title>Single-cell RNA sequencing provides a high-resolution roadmap for understanding the multicellular compartmentation of specialized metabolism.</title>
        <authorList>
            <person name="Sun S."/>
            <person name="Shen X."/>
            <person name="Li Y."/>
            <person name="Li Y."/>
            <person name="Wang S."/>
            <person name="Li R."/>
            <person name="Zhang H."/>
            <person name="Shen G."/>
            <person name="Guo B."/>
            <person name="Wei J."/>
            <person name="Xu J."/>
            <person name="St-Pierre B."/>
            <person name="Chen S."/>
            <person name="Sun C."/>
        </authorList>
    </citation>
    <scope>NUCLEOTIDE SEQUENCE [LARGE SCALE GENOMIC DNA]</scope>
</reference>
<dbReference type="EMBL" id="CM044704">
    <property type="protein sequence ID" value="KAI5668034.1"/>
    <property type="molecule type" value="Genomic_DNA"/>
</dbReference>
<accession>A0ACC0B5X7</accession>
<gene>
    <name evidence="1" type="ORF">M9H77_17887</name>
</gene>
<protein>
    <submittedName>
        <fullName evidence="1">Uncharacterized protein</fullName>
    </submittedName>
</protein>
<evidence type="ECO:0000313" key="2">
    <source>
        <dbReference type="Proteomes" id="UP001060085"/>
    </source>
</evidence>
<keyword evidence="2" id="KW-1185">Reference proteome</keyword>
<sequence length="123" mass="14170">MQTSKPPCLTLDELERLNREFSWEDKEDSKKIHTISWHHLQEYLGRGFGYQEDERYKPSVACKVELEDATIPATTVGTNTVAKVALLKDYSRVKQIRDVLVAPAHRYSLFAALTTQSWVDMNL</sequence>
<organism evidence="1 2">
    <name type="scientific">Catharanthus roseus</name>
    <name type="common">Madagascar periwinkle</name>
    <name type="synonym">Vinca rosea</name>
    <dbReference type="NCBI Taxonomy" id="4058"/>
    <lineage>
        <taxon>Eukaryota</taxon>
        <taxon>Viridiplantae</taxon>
        <taxon>Streptophyta</taxon>
        <taxon>Embryophyta</taxon>
        <taxon>Tracheophyta</taxon>
        <taxon>Spermatophyta</taxon>
        <taxon>Magnoliopsida</taxon>
        <taxon>eudicotyledons</taxon>
        <taxon>Gunneridae</taxon>
        <taxon>Pentapetalae</taxon>
        <taxon>asterids</taxon>
        <taxon>lamiids</taxon>
        <taxon>Gentianales</taxon>
        <taxon>Apocynaceae</taxon>
        <taxon>Rauvolfioideae</taxon>
        <taxon>Vinceae</taxon>
        <taxon>Catharanthinae</taxon>
        <taxon>Catharanthus</taxon>
    </lineage>
</organism>
<name>A0ACC0B5X7_CATRO</name>
<evidence type="ECO:0000313" key="1">
    <source>
        <dbReference type="EMBL" id="KAI5668034.1"/>
    </source>
</evidence>
<dbReference type="Proteomes" id="UP001060085">
    <property type="component" value="Linkage Group LG04"/>
</dbReference>
<comment type="caution">
    <text evidence="1">The sequence shown here is derived from an EMBL/GenBank/DDBJ whole genome shotgun (WGS) entry which is preliminary data.</text>
</comment>
<proteinExistence type="predicted"/>